<sequence length="99" mass="10965">MKDSAALLCLLLTMAALTTQLLAQPDSGKVPTLCCFSVASKKIPNQKLQSYIRLTDSRCPQKAVVFKTKLNKEVCADPKNKWVQDAIKYLDKKSPTPKP</sequence>
<evidence type="ECO:0000256" key="1">
    <source>
        <dbReference type="ARBA" id="ARBA00004613"/>
    </source>
</evidence>
<dbReference type="GO" id="GO:0031728">
    <property type="term" value="F:CCR3 chemokine receptor binding"/>
    <property type="evidence" value="ECO:0007669"/>
    <property type="project" value="Ensembl"/>
</dbReference>
<evidence type="ECO:0000259" key="10">
    <source>
        <dbReference type="SMART" id="SM00199"/>
    </source>
</evidence>
<dbReference type="SMART" id="SM00199">
    <property type="entry name" value="SCY"/>
    <property type="match status" value="1"/>
</dbReference>
<dbReference type="GO" id="GO:0030838">
    <property type="term" value="P:positive regulation of actin filament polymerization"/>
    <property type="evidence" value="ECO:0007669"/>
    <property type="project" value="Ensembl"/>
</dbReference>
<reference evidence="11" key="2">
    <citation type="submission" date="2025-08" db="UniProtKB">
        <authorList>
            <consortium name="Ensembl"/>
        </authorList>
    </citation>
    <scope>IDENTIFICATION</scope>
</reference>
<evidence type="ECO:0000256" key="5">
    <source>
        <dbReference type="ARBA" id="ARBA00022525"/>
    </source>
</evidence>
<dbReference type="AlphaFoldDB" id="G1NSR8"/>
<dbReference type="PANTHER" id="PTHR12015:SF147">
    <property type="entry name" value="C-C MOTIF CHEMOKINE 13"/>
    <property type="match status" value="1"/>
</dbReference>
<reference evidence="11 12" key="1">
    <citation type="journal article" date="2011" name="Nature">
        <title>A high-resolution map of human evolutionary constraint using 29 mammals.</title>
        <authorList>
            <person name="Lindblad-Toh K."/>
            <person name="Garber M."/>
            <person name="Zuk O."/>
            <person name="Lin M.F."/>
            <person name="Parker B.J."/>
            <person name="Washietl S."/>
            <person name="Kheradpour P."/>
            <person name="Ernst J."/>
            <person name="Jordan G."/>
            <person name="Mauceli E."/>
            <person name="Ward L.D."/>
            <person name="Lowe C.B."/>
            <person name="Holloway A.K."/>
            <person name="Clamp M."/>
            <person name="Gnerre S."/>
            <person name="Alfoldi J."/>
            <person name="Beal K."/>
            <person name="Chang J."/>
            <person name="Clawson H."/>
            <person name="Cuff J."/>
            <person name="Di Palma F."/>
            <person name="Fitzgerald S."/>
            <person name="Flicek P."/>
            <person name="Guttman M."/>
            <person name="Hubisz M.J."/>
            <person name="Jaffe D.B."/>
            <person name="Jungreis I."/>
            <person name="Kent W.J."/>
            <person name="Kostka D."/>
            <person name="Lara M."/>
            <person name="Martins A.L."/>
            <person name="Massingham T."/>
            <person name="Moltke I."/>
            <person name="Raney B.J."/>
            <person name="Rasmussen M.D."/>
            <person name="Robinson J."/>
            <person name="Stark A."/>
            <person name="Vilella A.J."/>
            <person name="Wen J."/>
            <person name="Xie X."/>
            <person name="Zody M.C."/>
            <person name="Baldwin J."/>
            <person name="Bloom T."/>
            <person name="Chin C.W."/>
            <person name="Heiman D."/>
            <person name="Nicol R."/>
            <person name="Nusbaum C."/>
            <person name="Young S."/>
            <person name="Wilkinson J."/>
            <person name="Worley K.C."/>
            <person name="Kovar C.L."/>
            <person name="Muzny D.M."/>
            <person name="Gibbs R.A."/>
            <person name="Cree A."/>
            <person name="Dihn H.H."/>
            <person name="Fowler G."/>
            <person name="Jhangiani S."/>
            <person name="Joshi V."/>
            <person name="Lee S."/>
            <person name="Lewis L.R."/>
            <person name="Nazareth L.V."/>
            <person name="Okwuonu G."/>
            <person name="Santibanez J."/>
            <person name="Warren W.C."/>
            <person name="Mardis E.R."/>
            <person name="Weinstock G.M."/>
            <person name="Wilson R.K."/>
            <person name="Delehaunty K."/>
            <person name="Dooling D."/>
            <person name="Fronik C."/>
            <person name="Fulton L."/>
            <person name="Fulton B."/>
            <person name="Graves T."/>
            <person name="Minx P."/>
            <person name="Sodergren E."/>
            <person name="Birney E."/>
            <person name="Margulies E.H."/>
            <person name="Herrero J."/>
            <person name="Green E.D."/>
            <person name="Haussler D."/>
            <person name="Siepel A."/>
            <person name="Goldman N."/>
            <person name="Pollard K.S."/>
            <person name="Pedersen J.S."/>
            <person name="Lander E.S."/>
            <person name="Kellis M."/>
        </authorList>
    </citation>
    <scope>NUCLEOTIDE SEQUENCE [LARGE SCALE GENOMIC DNA]</scope>
</reference>
<dbReference type="GeneTree" id="ENSGT01130000278316"/>
<comment type="similarity">
    <text evidence="2 9">Belongs to the intercrine beta (chemokine CC) family.</text>
</comment>
<dbReference type="Gene3D" id="2.40.50.40">
    <property type="match status" value="1"/>
</dbReference>
<dbReference type="Proteomes" id="UP000001074">
    <property type="component" value="Unassembled WGS sequence"/>
</dbReference>
<accession>G1NSR8</accession>
<dbReference type="GO" id="GO:0046983">
    <property type="term" value="F:protein dimerization activity"/>
    <property type="evidence" value="ECO:0007669"/>
    <property type="project" value="Ensembl"/>
</dbReference>
<dbReference type="Ensembl" id="ENSMLUT00000000206.2">
    <property type="protein sequence ID" value="ENSMLUP00000000188.2"/>
    <property type="gene ID" value="ENSMLUG00000000208.2"/>
</dbReference>
<organism evidence="11 12">
    <name type="scientific">Myotis lucifugus</name>
    <name type="common">Little brown bat</name>
    <dbReference type="NCBI Taxonomy" id="59463"/>
    <lineage>
        <taxon>Eukaryota</taxon>
        <taxon>Metazoa</taxon>
        <taxon>Chordata</taxon>
        <taxon>Craniata</taxon>
        <taxon>Vertebrata</taxon>
        <taxon>Euteleostomi</taxon>
        <taxon>Mammalia</taxon>
        <taxon>Eutheria</taxon>
        <taxon>Laurasiatheria</taxon>
        <taxon>Chiroptera</taxon>
        <taxon>Yangochiroptera</taxon>
        <taxon>Vespertilionidae</taxon>
        <taxon>Myotis</taxon>
    </lineage>
</organism>
<gene>
    <name evidence="11" type="primary">CCL11</name>
</gene>
<dbReference type="GO" id="GO:0008360">
    <property type="term" value="P:regulation of cell shape"/>
    <property type="evidence" value="ECO:0007669"/>
    <property type="project" value="Ensembl"/>
</dbReference>
<evidence type="ECO:0000256" key="8">
    <source>
        <dbReference type="ARBA" id="ARBA00023198"/>
    </source>
</evidence>
<keyword evidence="5 9" id="KW-0964">Secreted</keyword>
<evidence type="ECO:0000313" key="11">
    <source>
        <dbReference type="Ensembl" id="ENSMLUP00000000188.2"/>
    </source>
</evidence>
<evidence type="ECO:0000256" key="2">
    <source>
        <dbReference type="ARBA" id="ARBA00010868"/>
    </source>
</evidence>
<dbReference type="GO" id="GO:0061844">
    <property type="term" value="P:antimicrobial humoral immune response mediated by antimicrobial peptide"/>
    <property type="evidence" value="ECO:0007669"/>
    <property type="project" value="TreeGrafter"/>
</dbReference>
<dbReference type="CDD" id="cd00272">
    <property type="entry name" value="Chemokine_CC"/>
    <property type="match status" value="1"/>
</dbReference>
<proteinExistence type="inferred from homology"/>
<dbReference type="PROSITE" id="PS00472">
    <property type="entry name" value="SMALL_CYTOKINES_CC"/>
    <property type="match status" value="1"/>
</dbReference>
<feature type="signal peptide" evidence="9">
    <location>
        <begin position="1"/>
        <end position="23"/>
    </location>
</feature>
<keyword evidence="6 9" id="KW-0732">Signal</keyword>
<dbReference type="GO" id="GO:0007010">
    <property type="term" value="P:cytoskeleton organization"/>
    <property type="evidence" value="ECO:0007669"/>
    <property type="project" value="Ensembl"/>
</dbReference>
<dbReference type="InterPro" id="IPR000827">
    <property type="entry name" value="Chemokine_CC_CS"/>
</dbReference>
<keyword evidence="8" id="KW-0395">Inflammatory response</keyword>
<dbReference type="InterPro" id="IPR001811">
    <property type="entry name" value="Chemokine_IL8-like_dom"/>
</dbReference>
<dbReference type="SUPFAM" id="SSF54117">
    <property type="entry name" value="Interleukin 8-like chemokines"/>
    <property type="match status" value="1"/>
</dbReference>
<dbReference type="GO" id="GO:0001938">
    <property type="term" value="P:positive regulation of endothelial cell proliferation"/>
    <property type="evidence" value="ECO:0007669"/>
    <property type="project" value="Ensembl"/>
</dbReference>
<dbReference type="OMA" id="SKCPQTA"/>
<dbReference type="GO" id="GO:0070098">
    <property type="term" value="P:chemokine-mediated signaling pathway"/>
    <property type="evidence" value="ECO:0007669"/>
    <property type="project" value="Ensembl"/>
</dbReference>
<dbReference type="GO" id="GO:0030335">
    <property type="term" value="P:positive regulation of cell migration"/>
    <property type="evidence" value="ECO:0007669"/>
    <property type="project" value="Ensembl"/>
</dbReference>
<dbReference type="Pfam" id="PF00048">
    <property type="entry name" value="IL8"/>
    <property type="match status" value="1"/>
</dbReference>
<dbReference type="eggNOG" id="ENOG502S8M4">
    <property type="taxonomic scope" value="Eukaryota"/>
</dbReference>
<evidence type="ECO:0000256" key="7">
    <source>
        <dbReference type="ARBA" id="ARBA00023157"/>
    </source>
</evidence>
<dbReference type="STRING" id="59463.ENSMLUP00000000188"/>
<dbReference type="GO" id="GO:0006954">
    <property type="term" value="P:inflammatory response"/>
    <property type="evidence" value="ECO:0007669"/>
    <property type="project" value="UniProtKB-KW"/>
</dbReference>
<dbReference type="InterPro" id="IPR039809">
    <property type="entry name" value="Chemokine_b/g/d"/>
</dbReference>
<dbReference type="GO" id="GO:0005615">
    <property type="term" value="C:extracellular space"/>
    <property type="evidence" value="ECO:0007669"/>
    <property type="project" value="UniProtKB-KW"/>
</dbReference>
<keyword evidence="7" id="KW-1015">Disulfide bond</keyword>
<name>G1NSR8_MYOLU</name>
<dbReference type="InterPro" id="IPR036048">
    <property type="entry name" value="Interleukin_8-like_sf"/>
</dbReference>
<keyword evidence="4 9" id="KW-0202">Cytokine</keyword>
<feature type="domain" description="Chemokine interleukin-8-like" evidence="10">
    <location>
        <begin position="31"/>
        <end position="90"/>
    </location>
</feature>
<dbReference type="PANTHER" id="PTHR12015">
    <property type="entry name" value="SMALL INDUCIBLE CYTOKINE A"/>
    <property type="match status" value="1"/>
</dbReference>
<dbReference type="HOGENOM" id="CLU_141716_1_0_1"/>
<evidence type="ECO:0000313" key="12">
    <source>
        <dbReference type="Proteomes" id="UP000001074"/>
    </source>
</evidence>
<reference evidence="11" key="3">
    <citation type="submission" date="2025-09" db="UniProtKB">
        <authorList>
            <consortium name="Ensembl"/>
        </authorList>
    </citation>
    <scope>IDENTIFICATION</scope>
</reference>
<dbReference type="InParanoid" id="G1NSR8"/>
<dbReference type="GO" id="GO:0048245">
    <property type="term" value="P:eosinophil chemotaxis"/>
    <property type="evidence" value="ECO:0007669"/>
    <property type="project" value="Ensembl"/>
</dbReference>
<dbReference type="EMBL" id="AAPE02044223">
    <property type="status" value="NOT_ANNOTATED_CDS"/>
    <property type="molecule type" value="Genomic_DNA"/>
</dbReference>
<evidence type="ECO:0000256" key="4">
    <source>
        <dbReference type="ARBA" id="ARBA00022514"/>
    </source>
</evidence>
<evidence type="ECO:0000256" key="9">
    <source>
        <dbReference type="RuleBase" id="RU361150"/>
    </source>
</evidence>
<evidence type="ECO:0000256" key="6">
    <source>
        <dbReference type="ARBA" id="ARBA00022729"/>
    </source>
</evidence>
<dbReference type="GO" id="GO:0008009">
    <property type="term" value="F:chemokine activity"/>
    <property type="evidence" value="ECO:0007669"/>
    <property type="project" value="Ensembl"/>
</dbReference>
<comment type="subcellular location">
    <subcellularLocation>
        <location evidence="1 9">Secreted</location>
    </subcellularLocation>
</comment>
<evidence type="ECO:0000256" key="3">
    <source>
        <dbReference type="ARBA" id="ARBA00022500"/>
    </source>
</evidence>
<feature type="chain" id="PRO_5005131015" description="C-C motif chemokine" evidence="9">
    <location>
        <begin position="24"/>
        <end position="99"/>
    </location>
</feature>
<keyword evidence="3 9" id="KW-0145">Chemotaxis</keyword>
<keyword evidence="12" id="KW-1185">Reference proteome</keyword>
<dbReference type="FunFam" id="2.40.50.40:FF:000002">
    <property type="entry name" value="C-C motif chemokine"/>
    <property type="match status" value="1"/>
</dbReference>
<protein>
    <recommendedName>
        <fullName evidence="9">C-C motif chemokine</fullName>
    </recommendedName>
</protein>